<accession>A0A2T7EJ37</accession>
<keyword evidence="3" id="KW-1185">Reference proteome</keyword>
<protein>
    <submittedName>
        <fullName evidence="2">Uncharacterized protein</fullName>
    </submittedName>
</protein>
<organism evidence="2 3">
    <name type="scientific">Panicum hallii var. hallii</name>
    <dbReference type="NCBI Taxonomy" id="1504633"/>
    <lineage>
        <taxon>Eukaryota</taxon>
        <taxon>Viridiplantae</taxon>
        <taxon>Streptophyta</taxon>
        <taxon>Embryophyta</taxon>
        <taxon>Tracheophyta</taxon>
        <taxon>Spermatophyta</taxon>
        <taxon>Magnoliopsida</taxon>
        <taxon>Liliopsida</taxon>
        <taxon>Poales</taxon>
        <taxon>Poaceae</taxon>
        <taxon>PACMAD clade</taxon>
        <taxon>Panicoideae</taxon>
        <taxon>Panicodae</taxon>
        <taxon>Paniceae</taxon>
        <taxon>Panicinae</taxon>
        <taxon>Panicum</taxon>
        <taxon>Panicum sect. Panicum</taxon>
    </lineage>
</organism>
<evidence type="ECO:0000313" key="2">
    <source>
        <dbReference type="EMBL" id="PUZ67830.1"/>
    </source>
</evidence>
<dbReference type="AlphaFoldDB" id="A0A2T7EJ37"/>
<dbReference type="Proteomes" id="UP000244336">
    <property type="component" value="Chromosome 3"/>
</dbReference>
<name>A0A2T7EJ37_9POAL</name>
<feature type="compositionally biased region" description="Pro residues" evidence="1">
    <location>
        <begin position="161"/>
        <end position="172"/>
    </location>
</feature>
<feature type="region of interest" description="Disordered" evidence="1">
    <location>
        <begin position="141"/>
        <end position="177"/>
    </location>
</feature>
<dbReference type="EMBL" id="CM009751">
    <property type="protein sequence ID" value="PUZ67830.1"/>
    <property type="molecule type" value="Genomic_DNA"/>
</dbReference>
<feature type="region of interest" description="Disordered" evidence="1">
    <location>
        <begin position="215"/>
        <end position="243"/>
    </location>
</feature>
<feature type="compositionally biased region" description="Low complexity" evidence="1">
    <location>
        <begin position="89"/>
        <end position="105"/>
    </location>
</feature>
<feature type="region of interest" description="Disordered" evidence="1">
    <location>
        <begin position="1"/>
        <end position="22"/>
    </location>
</feature>
<sequence length="321" mass="33944">MLEDLVPTGGRDPIHRPHPHSPVASVQFPFQLSAAAVSSLAPPLTATASSLSPASCLHRCPLSQPSATVASSPPLAAAAVAPPPPPPSTRSLPSRSQLLSPRSPQFPFQLARRSGLPLALRSRLPHALLLRAVALLPRPHPLHTLPPPRSTATAAAAPAGSPSPPPPPPSPSQPFTAAEADQPASLLYRQAARPRRGGWRRGRRRRQGEWRIQTLLHADANPTGGQTLLAPHTPTHRPRRRRVSTVATPGYPATITPTPTRRPAAVTTPSHSISVEVPPLAGLQCRVASGQQSSSSMAACKIWFEGVEARVVGRQLLLVQL</sequence>
<evidence type="ECO:0000256" key="1">
    <source>
        <dbReference type="SAM" id="MobiDB-lite"/>
    </source>
</evidence>
<feature type="region of interest" description="Disordered" evidence="1">
    <location>
        <begin position="74"/>
        <end position="105"/>
    </location>
</feature>
<gene>
    <name evidence="2" type="ORF">GQ55_3G465500</name>
</gene>
<feature type="compositionally biased region" description="Basic residues" evidence="1">
    <location>
        <begin position="234"/>
        <end position="243"/>
    </location>
</feature>
<evidence type="ECO:0000313" key="3">
    <source>
        <dbReference type="Proteomes" id="UP000244336"/>
    </source>
</evidence>
<feature type="compositionally biased region" description="Low complexity" evidence="1">
    <location>
        <begin position="150"/>
        <end position="160"/>
    </location>
</feature>
<proteinExistence type="predicted"/>
<reference evidence="2 3" key="1">
    <citation type="submission" date="2018-04" db="EMBL/GenBank/DDBJ databases">
        <title>WGS assembly of Panicum hallii var. hallii HAL2.</title>
        <authorList>
            <person name="Lovell J."/>
            <person name="Jenkins J."/>
            <person name="Lowry D."/>
            <person name="Mamidi S."/>
            <person name="Sreedasyam A."/>
            <person name="Weng X."/>
            <person name="Barry K."/>
            <person name="Bonette J."/>
            <person name="Campitelli B."/>
            <person name="Daum C."/>
            <person name="Gordon S."/>
            <person name="Gould B."/>
            <person name="Lipzen A."/>
            <person name="MacQueen A."/>
            <person name="Palacio-Mejia J."/>
            <person name="Plott C."/>
            <person name="Shakirov E."/>
            <person name="Shu S."/>
            <person name="Yoshinaga Y."/>
            <person name="Zane M."/>
            <person name="Rokhsar D."/>
            <person name="Grimwood J."/>
            <person name="Schmutz J."/>
            <person name="Juenger T."/>
        </authorList>
    </citation>
    <scope>NUCLEOTIDE SEQUENCE [LARGE SCALE GENOMIC DNA]</scope>
    <source>
        <strain evidence="3">cv. HAL2</strain>
    </source>
</reference>
<dbReference type="Gramene" id="PUZ67830">
    <property type="protein sequence ID" value="PUZ67830"/>
    <property type="gene ID" value="GQ55_3G465500"/>
</dbReference>